<gene>
    <name evidence="2" type="ORF">HRI_003238800</name>
</gene>
<dbReference type="OrthoDB" id="128382at2759"/>
<evidence type="ECO:0000259" key="1">
    <source>
        <dbReference type="Pfam" id="PF07727"/>
    </source>
</evidence>
<sequence length="120" mass="13942">MQSLSVYVDDLLIIGNDEGMIKELKEALHQKFKMKDLRELKYFDQLEVLRSKEGILLNLRKYTLELIQDIRGDGPKHVSTPLEQNNRLATIEYDEDWATYLMSRKSITSFCIIMGESLAS</sequence>
<organism evidence="2 3">
    <name type="scientific">Hibiscus trionum</name>
    <name type="common">Flower of an hour</name>
    <dbReference type="NCBI Taxonomy" id="183268"/>
    <lineage>
        <taxon>Eukaryota</taxon>
        <taxon>Viridiplantae</taxon>
        <taxon>Streptophyta</taxon>
        <taxon>Embryophyta</taxon>
        <taxon>Tracheophyta</taxon>
        <taxon>Spermatophyta</taxon>
        <taxon>Magnoliopsida</taxon>
        <taxon>eudicotyledons</taxon>
        <taxon>Gunneridae</taxon>
        <taxon>Pentapetalae</taxon>
        <taxon>rosids</taxon>
        <taxon>malvids</taxon>
        <taxon>Malvales</taxon>
        <taxon>Malvaceae</taxon>
        <taxon>Malvoideae</taxon>
        <taxon>Hibiscus</taxon>
    </lineage>
</organism>
<evidence type="ECO:0000313" key="2">
    <source>
        <dbReference type="EMBL" id="GMI95694.1"/>
    </source>
</evidence>
<name>A0A9W7IGL6_HIBTR</name>
<dbReference type="Proteomes" id="UP001165190">
    <property type="component" value="Unassembled WGS sequence"/>
</dbReference>
<evidence type="ECO:0000313" key="3">
    <source>
        <dbReference type="Proteomes" id="UP001165190"/>
    </source>
</evidence>
<reference evidence="2" key="1">
    <citation type="submission" date="2023-05" db="EMBL/GenBank/DDBJ databases">
        <title>Genome and transcriptome analyses reveal genes involved in the formation of fine ridges on petal epidermal cells in Hibiscus trionum.</title>
        <authorList>
            <person name="Koshimizu S."/>
            <person name="Masuda S."/>
            <person name="Ishii T."/>
            <person name="Shirasu K."/>
            <person name="Hoshino A."/>
            <person name="Arita M."/>
        </authorList>
    </citation>
    <scope>NUCLEOTIDE SEQUENCE</scope>
    <source>
        <strain evidence="2">Hamamatsu line</strain>
    </source>
</reference>
<proteinExistence type="predicted"/>
<dbReference type="EMBL" id="BSYR01000027">
    <property type="protein sequence ID" value="GMI95694.1"/>
    <property type="molecule type" value="Genomic_DNA"/>
</dbReference>
<feature type="domain" description="Reverse transcriptase Ty1/copia-type" evidence="1">
    <location>
        <begin position="5"/>
        <end position="83"/>
    </location>
</feature>
<dbReference type="AlphaFoldDB" id="A0A9W7IGL6"/>
<protein>
    <recommendedName>
        <fullName evidence="1">Reverse transcriptase Ty1/copia-type domain-containing protein</fullName>
    </recommendedName>
</protein>
<keyword evidence="3" id="KW-1185">Reference proteome</keyword>
<dbReference type="Pfam" id="PF07727">
    <property type="entry name" value="RVT_2"/>
    <property type="match status" value="1"/>
</dbReference>
<accession>A0A9W7IGL6</accession>
<dbReference type="InterPro" id="IPR013103">
    <property type="entry name" value="RVT_2"/>
</dbReference>
<comment type="caution">
    <text evidence="2">The sequence shown here is derived from an EMBL/GenBank/DDBJ whole genome shotgun (WGS) entry which is preliminary data.</text>
</comment>